<proteinExistence type="predicted"/>
<name>A0AAU8LZP7_9BACT</name>
<accession>A0AAU8LZP7</accession>
<evidence type="ECO:0000256" key="1">
    <source>
        <dbReference type="SAM" id="MobiDB-lite"/>
    </source>
</evidence>
<feature type="compositionally biased region" description="Polar residues" evidence="1">
    <location>
        <begin position="49"/>
        <end position="62"/>
    </location>
</feature>
<dbReference type="EMBL" id="CP159373">
    <property type="protein sequence ID" value="XCN74694.1"/>
    <property type="molecule type" value="Genomic_DNA"/>
</dbReference>
<reference evidence="2" key="2">
    <citation type="submission" date="2024-06" db="EMBL/GenBank/DDBJ databases">
        <authorList>
            <person name="Plum-Jensen L.E."/>
            <person name="Schramm A."/>
            <person name="Marshall I.P.G."/>
        </authorList>
    </citation>
    <scope>NUCLEOTIDE SEQUENCE</scope>
    <source>
        <strain evidence="2">Rat1</strain>
    </source>
</reference>
<dbReference type="Gene3D" id="2.40.50.870">
    <property type="entry name" value="Protein of unknown function (DUF3299)"/>
    <property type="match status" value="1"/>
</dbReference>
<protein>
    <submittedName>
        <fullName evidence="2">DUF3299 domain-containing protein</fullName>
    </submittedName>
</protein>
<reference evidence="2" key="1">
    <citation type="journal article" date="2024" name="Syst. Appl. Microbiol.">
        <title>First single-strain enrichments of Electrothrix cable bacteria, description of E. aestuarii sp. nov. and E. rattekaaiensis sp. nov., and proposal of a cable bacteria taxonomy following the rules of the SeqCode.</title>
        <authorList>
            <person name="Plum-Jensen L.E."/>
            <person name="Schramm A."/>
            <person name="Marshall I.P.G."/>
        </authorList>
    </citation>
    <scope>NUCLEOTIDE SEQUENCE</scope>
    <source>
        <strain evidence="2">Rat1</strain>
    </source>
</reference>
<dbReference type="InterPro" id="IPR021727">
    <property type="entry name" value="DUF3299"/>
</dbReference>
<feature type="region of interest" description="Disordered" evidence="1">
    <location>
        <begin position="35"/>
        <end position="63"/>
    </location>
</feature>
<gene>
    <name evidence="2" type="ORF">Q3M24_08125</name>
</gene>
<dbReference type="Pfam" id="PF11736">
    <property type="entry name" value="DUF3299"/>
    <property type="match status" value="1"/>
</dbReference>
<organism evidence="2">
    <name type="scientific">Candidatus Electrothrix aestuarii</name>
    <dbReference type="NCBI Taxonomy" id="3062594"/>
    <lineage>
        <taxon>Bacteria</taxon>
        <taxon>Pseudomonadati</taxon>
        <taxon>Thermodesulfobacteriota</taxon>
        <taxon>Desulfobulbia</taxon>
        <taxon>Desulfobulbales</taxon>
        <taxon>Desulfobulbaceae</taxon>
        <taxon>Candidatus Electrothrix</taxon>
    </lineage>
</organism>
<sequence>MKIFLCGILLFFLSVVSFVVMTDIPLPYLDSYPPHPSPRGGETKHIDSESNAYSQNDQNSAGGNEKLALAGEIQNIEWKDLIPPPDSTVDPLAALSGEERDYVEWIIYLRQELAKKNNEGTFDEIVGKVSSLFKKTSKEDKEREQKLFNEMTAALPELKKKGIDVDKIIAERQMRKSALNKELDGKQVRLGGYILPLEQSRKKIREFLLVPFVGACIHVPPPPPNQIVYAVSEEPISYTINDIFRSVVVTGRLTAKAGSKELFLVDGSSDIDIGYVMEAEAIDRYLERSPEW</sequence>
<evidence type="ECO:0000313" key="2">
    <source>
        <dbReference type="EMBL" id="XCN74694.1"/>
    </source>
</evidence>
<dbReference type="AlphaFoldDB" id="A0AAU8LZP7"/>
<dbReference type="KEGG" id="eaj:Q3M24_08125"/>